<dbReference type="AlphaFoldDB" id="A0A4P9YXA0"/>
<reference evidence="7" key="1">
    <citation type="journal article" date="2018" name="Nat. Microbiol.">
        <title>Leveraging single-cell genomics to expand the fungal tree of life.</title>
        <authorList>
            <person name="Ahrendt S.R."/>
            <person name="Quandt C.A."/>
            <person name="Ciobanu D."/>
            <person name="Clum A."/>
            <person name="Salamov A."/>
            <person name="Andreopoulos B."/>
            <person name="Cheng J.F."/>
            <person name="Woyke T."/>
            <person name="Pelin A."/>
            <person name="Henrissat B."/>
            <person name="Reynolds N.K."/>
            <person name="Benny G.L."/>
            <person name="Smith M.E."/>
            <person name="James T.Y."/>
            <person name="Grigoriev I.V."/>
        </authorList>
    </citation>
    <scope>NUCLEOTIDE SEQUENCE [LARGE SCALE GENOMIC DNA]</scope>
    <source>
        <strain evidence="7">Benny S71-1</strain>
    </source>
</reference>
<evidence type="ECO:0000313" key="6">
    <source>
        <dbReference type="EMBL" id="RKP24152.1"/>
    </source>
</evidence>
<feature type="transmembrane region" description="Helical" evidence="5">
    <location>
        <begin position="115"/>
        <end position="133"/>
    </location>
</feature>
<evidence type="ECO:0000256" key="1">
    <source>
        <dbReference type="ARBA" id="ARBA00004141"/>
    </source>
</evidence>
<protein>
    <submittedName>
        <fullName evidence="6">Uncharacterized protein</fullName>
    </submittedName>
</protein>
<keyword evidence="3 5" id="KW-1133">Transmembrane helix</keyword>
<keyword evidence="4 5" id="KW-0472">Membrane</keyword>
<organism evidence="6 7">
    <name type="scientific">Syncephalis pseudoplumigaleata</name>
    <dbReference type="NCBI Taxonomy" id="1712513"/>
    <lineage>
        <taxon>Eukaryota</taxon>
        <taxon>Fungi</taxon>
        <taxon>Fungi incertae sedis</taxon>
        <taxon>Zoopagomycota</taxon>
        <taxon>Zoopagomycotina</taxon>
        <taxon>Zoopagomycetes</taxon>
        <taxon>Zoopagales</taxon>
        <taxon>Piptocephalidaceae</taxon>
        <taxon>Syncephalis</taxon>
    </lineage>
</organism>
<dbReference type="OrthoDB" id="5546837at2759"/>
<dbReference type="PANTHER" id="PTHR36460">
    <property type="entry name" value="UPF0132 DOMAIN PROTEIN (AFU_ORTHOLOGUE AFUA_3G10255)"/>
    <property type="match status" value="1"/>
</dbReference>
<dbReference type="EMBL" id="KZ990415">
    <property type="protein sequence ID" value="RKP24152.1"/>
    <property type="molecule type" value="Genomic_DNA"/>
</dbReference>
<sequence>MNSGGSAGSSSGRAGASANPFANASYQSPPNHAPASSTTGSAGTRVNKYETSLPLRVDVEAALVYLLGCFSGVFFLICEQKNDYVRFHAWQSCLIFAPLTLVYVIFALISSVLATLLLIASIVWIAFLMLQAYKNGSSLSRFSVPVVGPLAMRWTDSE</sequence>
<proteinExistence type="predicted"/>
<keyword evidence="7" id="KW-1185">Reference proteome</keyword>
<evidence type="ECO:0000313" key="7">
    <source>
        <dbReference type="Proteomes" id="UP000278143"/>
    </source>
</evidence>
<evidence type="ECO:0000256" key="5">
    <source>
        <dbReference type="SAM" id="Phobius"/>
    </source>
</evidence>
<dbReference type="Proteomes" id="UP000278143">
    <property type="component" value="Unassembled WGS sequence"/>
</dbReference>
<evidence type="ECO:0000256" key="2">
    <source>
        <dbReference type="ARBA" id="ARBA00022692"/>
    </source>
</evidence>
<accession>A0A4P9YXA0</accession>
<feature type="transmembrane region" description="Helical" evidence="5">
    <location>
        <begin position="59"/>
        <end position="77"/>
    </location>
</feature>
<keyword evidence="2 5" id="KW-0812">Transmembrane</keyword>
<gene>
    <name evidence="6" type="ORF">SYNPS1DRAFT_17572</name>
</gene>
<comment type="subcellular location">
    <subcellularLocation>
        <location evidence="1">Membrane</location>
        <topology evidence="1">Multi-pass membrane protein</topology>
    </subcellularLocation>
</comment>
<evidence type="ECO:0000256" key="4">
    <source>
        <dbReference type="ARBA" id="ARBA00023136"/>
    </source>
</evidence>
<name>A0A4P9YXA0_9FUNG</name>
<dbReference type="GO" id="GO:0016020">
    <property type="term" value="C:membrane"/>
    <property type="evidence" value="ECO:0007669"/>
    <property type="project" value="UniProtKB-SubCell"/>
</dbReference>
<evidence type="ECO:0000256" key="3">
    <source>
        <dbReference type="ARBA" id="ARBA00022989"/>
    </source>
</evidence>
<dbReference type="PANTHER" id="PTHR36460:SF1">
    <property type="entry name" value="UPF0132 DOMAIN PROTEIN (AFU_ORTHOLOGUE AFUA_3G10255)"/>
    <property type="match status" value="1"/>
</dbReference>